<dbReference type="OrthoDB" id="9799835at2"/>
<keyword evidence="6" id="KW-1185">Reference proteome</keyword>
<dbReference type="Pfam" id="PF00216">
    <property type="entry name" value="Bac_DNA_binding"/>
    <property type="match status" value="1"/>
</dbReference>
<dbReference type="InterPro" id="IPR020816">
    <property type="entry name" value="Histone-like_DNA-bd_CS"/>
</dbReference>
<dbReference type="AlphaFoldDB" id="A0A1G7IVL0"/>
<dbReference type="GO" id="GO:0030527">
    <property type="term" value="F:structural constituent of chromatin"/>
    <property type="evidence" value="ECO:0007669"/>
    <property type="project" value="InterPro"/>
</dbReference>
<organism evidence="5 6">
    <name type="scientific">Sporolituus thermophilus DSM 23256</name>
    <dbReference type="NCBI Taxonomy" id="1123285"/>
    <lineage>
        <taxon>Bacteria</taxon>
        <taxon>Bacillati</taxon>
        <taxon>Bacillota</taxon>
        <taxon>Negativicutes</taxon>
        <taxon>Selenomonadales</taxon>
        <taxon>Sporomusaceae</taxon>
        <taxon>Sporolituus</taxon>
    </lineage>
</organism>
<dbReference type="GO" id="GO:0003677">
    <property type="term" value="F:DNA binding"/>
    <property type="evidence" value="ECO:0007669"/>
    <property type="project" value="UniProtKB-KW"/>
</dbReference>
<sequence length="91" mass="9775">MNKTELIASVAEKAGMTKKDAEKALNAVFASIEEALAQNDKVQIIGFGTFEVKTREARKGRNPQTGKEIDIPASKSPVFKAGKGLKDAVNK</sequence>
<dbReference type="GO" id="GO:0010467">
    <property type="term" value="P:gene expression"/>
    <property type="evidence" value="ECO:0007669"/>
    <property type="project" value="UniProtKB-ARBA"/>
</dbReference>
<dbReference type="Gene3D" id="4.10.520.10">
    <property type="entry name" value="IHF-like DNA-binding proteins"/>
    <property type="match status" value="1"/>
</dbReference>
<accession>A0A1G7IVL0</accession>
<reference evidence="6" key="1">
    <citation type="submission" date="2016-10" db="EMBL/GenBank/DDBJ databases">
        <authorList>
            <person name="Varghese N."/>
            <person name="Submissions S."/>
        </authorList>
    </citation>
    <scope>NUCLEOTIDE SEQUENCE [LARGE SCALE GENOMIC DNA]</scope>
    <source>
        <strain evidence="6">DSM 23256</strain>
    </source>
</reference>
<evidence type="ECO:0000313" key="5">
    <source>
        <dbReference type="EMBL" id="SDF16604.1"/>
    </source>
</evidence>
<dbReference type="PRINTS" id="PR01727">
    <property type="entry name" value="DNABINDINGHU"/>
</dbReference>
<dbReference type="CDD" id="cd13831">
    <property type="entry name" value="HU"/>
    <property type="match status" value="1"/>
</dbReference>
<dbReference type="FunFam" id="4.10.520.10:FF:000001">
    <property type="entry name" value="DNA-binding protein HU"/>
    <property type="match status" value="1"/>
</dbReference>
<dbReference type="GO" id="GO:0006270">
    <property type="term" value="P:DNA replication initiation"/>
    <property type="evidence" value="ECO:0007669"/>
    <property type="project" value="UniProtKB-ARBA"/>
</dbReference>
<dbReference type="InterPro" id="IPR000119">
    <property type="entry name" value="Hist_DNA-bd"/>
</dbReference>
<dbReference type="STRING" id="1123285.SAMN05660235_00669"/>
<gene>
    <name evidence="5" type="ORF">SAMN05660235_00669</name>
</gene>
<dbReference type="GO" id="GO:0005829">
    <property type="term" value="C:cytosol"/>
    <property type="evidence" value="ECO:0007669"/>
    <property type="project" value="UniProtKB-ARBA"/>
</dbReference>
<dbReference type="PANTHER" id="PTHR33175">
    <property type="entry name" value="DNA-BINDING PROTEIN HU"/>
    <property type="match status" value="1"/>
</dbReference>
<dbReference type="SUPFAM" id="SSF47729">
    <property type="entry name" value="IHF-like DNA-binding proteins"/>
    <property type="match status" value="1"/>
</dbReference>
<evidence type="ECO:0000313" key="6">
    <source>
        <dbReference type="Proteomes" id="UP000243333"/>
    </source>
</evidence>
<protein>
    <submittedName>
        <fullName evidence="5">DNA-binding protein HU-beta</fullName>
    </submittedName>
</protein>
<evidence type="ECO:0000256" key="3">
    <source>
        <dbReference type="ARBA" id="ARBA00023125"/>
    </source>
</evidence>
<proteinExistence type="inferred from homology"/>
<dbReference type="GO" id="GO:1990103">
    <property type="term" value="C:DnaA-HU complex"/>
    <property type="evidence" value="ECO:0007669"/>
    <property type="project" value="UniProtKB-ARBA"/>
</dbReference>
<dbReference type="GO" id="GO:0030261">
    <property type="term" value="P:chromosome condensation"/>
    <property type="evidence" value="ECO:0007669"/>
    <property type="project" value="UniProtKB-KW"/>
</dbReference>
<name>A0A1G7IVL0_9FIRM</name>
<dbReference type="RefSeq" id="WP_093688103.1">
    <property type="nucleotide sequence ID" value="NZ_FNBU01000003.1"/>
</dbReference>
<keyword evidence="2" id="KW-0226">DNA condensation</keyword>
<dbReference type="PANTHER" id="PTHR33175:SF3">
    <property type="entry name" value="DNA-BINDING PROTEIN HU-BETA"/>
    <property type="match status" value="1"/>
</dbReference>
<comment type="similarity">
    <text evidence="1 4">Belongs to the bacterial histone-like protein family.</text>
</comment>
<dbReference type="GO" id="GO:0042802">
    <property type="term" value="F:identical protein binding"/>
    <property type="evidence" value="ECO:0007669"/>
    <property type="project" value="UniProtKB-ARBA"/>
</dbReference>
<evidence type="ECO:0000256" key="1">
    <source>
        <dbReference type="ARBA" id="ARBA00010529"/>
    </source>
</evidence>
<dbReference type="SMART" id="SM00411">
    <property type="entry name" value="BHL"/>
    <property type="match status" value="1"/>
</dbReference>
<evidence type="ECO:0000256" key="4">
    <source>
        <dbReference type="RuleBase" id="RU003939"/>
    </source>
</evidence>
<dbReference type="GO" id="GO:1990178">
    <property type="term" value="C:HU-DNA complex"/>
    <property type="evidence" value="ECO:0007669"/>
    <property type="project" value="UniProtKB-ARBA"/>
</dbReference>
<dbReference type="EMBL" id="FNBU01000003">
    <property type="protein sequence ID" value="SDF16604.1"/>
    <property type="molecule type" value="Genomic_DNA"/>
</dbReference>
<dbReference type="Proteomes" id="UP000243333">
    <property type="component" value="Unassembled WGS sequence"/>
</dbReference>
<dbReference type="InterPro" id="IPR010992">
    <property type="entry name" value="IHF-like_DNA-bd_dom_sf"/>
</dbReference>
<evidence type="ECO:0000256" key="2">
    <source>
        <dbReference type="ARBA" id="ARBA00023067"/>
    </source>
</evidence>
<keyword evidence="3 5" id="KW-0238">DNA-binding</keyword>
<dbReference type="PROSITE" id="PS00045">
    <property type="entry name" value="HISTONE_LIKE"/>
    <property type="match status" value="1"/>
</dbReference>